<dbReference type="PANTHER" id="PTHR43649:SF30">
    <property type="entry name" value="ABC TRANSPORTER SUBSTRATE-BINDING PROTEIN"/>
    <property type="match status" value="1"/>
</dbReference>
<comment type="caution">
    <text evidence="2">The sequence shown here is derived from an EMBL/GenBank/DDBJ whole genome shotgun (WGS) entry which is preliminary data.</text>
</comment>
<dbReference type="CDD" id="cd13585">
    <property type="entry name" value="PBP2_TMBP_like"/>
    <property type="match status" value="1"/>
</dbReference>
<reference evidence="3" key="1">
    <citation type="journal article" date="2019" name="Int. J. Syst. Evol. Microbiol.">
        <title>The Global Catalogue of Microorganisms (GCM) 10K type strain sequencing project: providing services to taxonomists for standard genome sequencing and annotation.</title>
        <authorList>
            <consortium name="The Broad Institute Genomics Platform"/>
            <consortium name="The Broad Institute Genome Sequencing Center for Infectious Disease"/>
            <person name="Wu L."/>
            <person name="Ma J."/>
        </authorList>
    </citation>
    <scope>NUCLEOTIDE SEQUENCE [LARGE SCALE GENOMIC DNA]</scope>
    <source>
        <strain evidence="3">JCM 9092</strain>
    </source>
</reference>
<dbReference type="SUPFAM" id="SSF53850">
    <property type="entry name" value="Periplasmic binding protein-like II"/>
    <property type="match status" value="1"/>
</dbReference>
<dbReference type="Proteomes" id="UP001501637">
    <property type="component" value="Unassembled WGS sequence"/>
</dbReference>
<evidence type="ECO:0000313" key="3">
    <source>
        <dbReference type="Proteomes" id="UP001501637"/>
    </source>
</evidence>
<name>A0ABP6M8K1_9ACTN</name>
<protein>
    <submittedName>
        <fullName evidence="2">Sugar ABC transporter substrate-binding protein</fullName>
    </submittedName>
</protein>
<gene>
    <name evidence="2" type="ORF">GCM10010449_04670</name>
</gene>
<keyword evidence="1" id="KW-0732">Signal</keyword>
<dbReference type="RefSeq" id="WP_344518602.1">
    <property type="nucleotide sequence ID" value="NZ_BAAAUG010000012.1"/>
</dbReference>
<accession>A0ABP6M8K1</accession>
<evidence type="ECO:0000313" key="2">
    <source>
        <dbReference type="EMBL" id="GAA3083870.1"/>
    </source>
</evidence>
<feature type="signal peptide" evidence="1">
    <location>
        <begin position="1"/>
        <end position="22"/>
    </location>
</feature>
<keyword evidence="3" id="KW-1185">Reference proteome</keyword>
<dbReference type="EMBL" id="BAAAUG010000012">
    <property type="protein sequence ID" value="GAA3083870.1"/>
    <property type="molecule type" value="Genomic_DNA"/>
</dbReference>
<dbReference type="Pfam" id="PF01547">
    <property type="entry name" value="SBP_bac_1"/>
    <property type="match status" value="1"/>
</dbReference>
<dbReference type="PROSITE" id="PS51257">
    <property type="entry name" value="PROKAR_LIPOPROTEIN"/>
    <property type="match status" value="1"/>
</dbReference>
<evidence type="ECO:0000256" key="1">
    <source>
        <dbReference type="SAM" id="SignalP"/>
    </source>
</evidence>
<dbReference type="InterPro" id="IPR050490">
    <property type="entry name" value="Bact_solute-bd_prot1"/>
</dbReference>
<dbReference type="PANTHER" id="PTHR43649">
    <property type="entry name" value="ARABINOSE-BINDING PROTEIN-RELATED"/>
    <property type="match status" value="1"/>
</dbReference>
<feature type="chain" id="PRO_5046068128" evidence="1">
    <location>
        <begin position="23"/>
        <end position="437"/>
    </location>
</feature>
<proteinExistence type="predicted"/>
<dbReference type="InterPro" id="IPR006059">
    <property type="entry name" value="SBP"/>
</dbReference>
<sequence>MRAAPRLVTAATAVTSVTAALALLLTGCSGDPGDDDGKITLQFQSLAWQKESVDANKALVKEWNATHPDVKVEYVQGSWDSVHDQLLTSFEGGEAPDIIHDASDDLADFAYGGYLADIGDLLPERLKSDIPKRSWETTTFGGKVYGVPFLQEPRVLIANAKWLKKSGVRIPTPEKPWSWEEFRSVTKELGDGKDGKYGVAWPLKEPVSATLNLSLSTGGKMFHRGEDGKVDVRFDKADEIMPRTVHDQVNTDKSASSTTLGMGGSDTLPGFFGGKYAMVPLGFSYRQQIVQQAPKGFDWQVLPAPAGAEGLAQGVSPQTLSVSEDSPHKKEAAEFIDFFLQPDNMVKLARGDWMLPTGEEALKDPALRTKKDDWAAGTALAEDLRPAPAQSVRGYPEWKDKVATPALQEYYSGAIDLGELRKRLVKDGNLVLARYQR</sequence>
<dbReference type="Gene3D" id="3.40.190.10">
    <property type="entry name" value="Periplasmic binding protein-like II"/>
    <property type="match status" value="1"/>
</dbReference>
<organism evidence="2 3">
    <name type="scientific">Streptomyces rectiviolaceus</name>
    <dbReference type="NCBI Taxonomy" id="332591"/>
    <lineage>
        <taxon>Bacteria</taxon>
        <taxon>Bacillati</taxon>
        <taxon>Actinomycetota</taxon>
        <taxon>Actinomycetes</taxon>
        <taxon>Kitasatosporales</taxon>
        <taxon>Streptomycetaceae</taxon>
        <taxon>Streptomyces</taxon>
    </lineage>
</organism>